<dbReference type="Proteomes" id="UP001295684">
    <property type="component" value="Unassembled WGS sequence"/>
</dbReference>
<name>A0AAD1XGU2_EUPCR</name>
<dbReference type="PANTHER" id="PTHR12446:SF34">
    <property type="entry name" value="PROTEIN LIN-54 HOMOLOG"/>
    <property type="match status" value="1"/>
</dbReference>
<comment type="similarity">
    <text evidence="2">Belongs to the lin-54 family.</text>
</comment>
<accession>A0AAD1XGU2</accession>
<proteinExistence type="inferred from homology"/>
<dbReference type="PROSITE" id="PS51634">
    <property type="entry name" value="CRC"/>
    <property type="match status" value="1"/>
</dbReference>
<evidence type="ECO:0000256" key="2">
    <source>
        <dbReference type="ARBA" id="ARBA00007267"/>
    </source>
</evidence>
<comment type="caution">
    <text evidence="5">The sequence shown here is derived from an EMBL/GenBank/DDBJ whole genome shotgun (WGS) entry which is preliminary data.</text>
</comment>
<evidence type="ECO:0000259" key="4">
    <source>
        <dbReference type="PROSITE" id="PS51634"/>
    </source>
</evidence>
<organism evidence="5 6">
    <name type="scientific">Euplotes crassus</name>
    <dbReference type="NCBI Taxonomy" id="5936"/>
    <lineage>
        <taxon>Eukaryota</taxon>
        <taxon>Sar</taxon>
        <taxon>Alveolata</taxon>
        <taxon>Ciliophora</taxon>
        <taxon>Intramacronucleata</taxon>
        <taxon>Spirotrichea</taxon>
        <taxon>Hypotrichia</taxon>
        <taxon>Euplotida</taxon>
        <taxon>Euplotidae</taxon>
        <taxon>Moneuplotes</taxon>
    </lineage>
</organism>
<evidence type="ECO:0000256" key="3">
    <source>
        <dbReference type="ARBA" id="ARBA00023242"/>
    </source>
</evidence>
<dbReference type="GO" id="GO:0006355">
    <property type="term" value="P:regulation of DNA-templated transcription"/>
    <property type="evidence" value="ECO:0007669"/>
    <property type="project" value="TreeGrafter"/>
</dbReference>
<dbReference type="InterPro" id="IPR005172">
    <property type="entry name" value="CRC"/>
</dbReference>
<protein>
    <recommendedName>
        <fullName evidence="4">CRC domain-containing protein</fullName>
    </recommendedName>
</protein>
<dbReference type="InterPro" id="IPR033467">
    <property type="entry name" value="Tesmin/TSO1-like_CXC"/>
</dbReference>
<dbReference type="PANTHER" id="PTHR12446">
    <property type="entry name" value="TESMIN/TSO1-RELATED"/>
    <property type="match status" value="1"/>
</dbReference>
<evidence type="ECO:0000313" key="5">
    <source>
        <dbReference type="EMBL" id="CAI2371741.1"/>
    </source>
</evidence>
<comment type="subcellular location">
    <subcellularLocation>
        <location evidence="1">Nucleus</location>
    </subcellularLocation>
</comment>
<reference evidence="5" key="1">
    <citation type="submission" date="2023-07" db="EMBL/GenBank/DDBJ databases">
        <authorList>
            <consortium name="AG Swart"/>
            <person name="Singh M."/>
            <person name="Singh A."/>
            <person name="Seah K."/>
            <person name="Emmerich C."/>
        </authorList>
    </citation>
    <scope>NUCLEOTIDE SEQUENCE</scope>
    <source>
        <strain evidence="5">DP1</strain>
    </source>
</reference>
<sequence length="273" mass="30608">MEPNKDGSNLHEREDGSINFQIGRSIQERAINMETTPPRNCNCKNSRCLKLYCECFKAGVYCGMCNCINCENNLQHEEKRAAAISATIERNPNAFRPKIVAAKQPKNIAGSIQSNTIAGVASPIPRHSKGCACKKSGCLKKYCECFQAGLPCTPICKCASCKNVKTSLEGTPYKEPQGLRATPKKDYEMEENKEDDDYEMEQEPVKNDFLSILQREIPDLKISHCKVMKEDISHIQQDGNMHEEQVMEDTGNDFYDILGLSKRSQTSPSKDNP</sequence>
<dbReference type="Pfam" id="PF03638">
    <property type="entry name" value="TCR"/>
    <property type="match status" value="2"/>
</dbReference>
<dbReference type="SMART" id="SM01114">
    <property type="entry name" value="CXC"/>
    <property type="match status" value="2"/>
</dbReference>
<keyword evidence="3" id="KW-0539">Nucleus</keyword>
<evidence type="ECO:0000313" key="6">
    <source>
        <dbReference type="Proteomes" id="UP001295684"/>
    </source>
</evidence>
<evidence type="ECO:0000256" key="1">
    <source>
        <dbReference type="ARBA" id="ARBA00004123"/>
    </source>
</evidence>
<dbReference type="GO" id="GO:0005634">
    <property type="term" value="C:nucleus"/>
    <property type="evidence" value="ECO:0007669"/>
    <property type="project" value="UniProtKB-SubCell"/>
</dbReference>
<gene>
    <name evidence="5" type="ORF">ECRASSUSDP1_LOCUS13066</name>
</gene>
<dbReference type="InterPro" id="IPR028307">
    <property type="entry name" value="Lin-54_fam"/>
</dbReference>
<keyword evidence="6" id="KW-1185">Reference proteome</keyword>
<dbReference type="EMBL" id="CAMPGE010012989">
    <property type="protein sequence ID" value="CAI2371741.1"/>
    <property type="molecule type" value="Genomic_DNA"/>
</dbReference>
<dbReference type="AlphaFoldDB" id="A0AAD1XGU2"/>
<feature type="domain" description="CRC" evidence="4">
    <location>
        <begin position="37"/>
        <end position="166"/>
    </location>
</feature>